<evidence type="ECO:0000313" key="3">
    <source>
        <dbReference type="EMBL" id="MDT0676797.1"/>
    </source>
</evidence>
<dbReference type="EMBL" id="JAVRHK010000005">
    <property type="protein sequence ID" value="MDT0676797.1"/>
    <property type="molecule type" value="Genomic_DNA"/>
</dbReference>
<dbReference type="Pfam" id="PF01541">
    <property type="entry name" value="GIY-YIG"/>
    <property type="match status" value="1"/>
</dbReference>
<dbReference type="Gene3D" id="3.40.1440.10">
    <property type="entry name" value="GIY-YIG endonuclease"/>
    <property type="match status" value="1"/>
</dbReference>
<dbReference type="RefSeq" id="WP_311503137.1">
    <property type="nucleotide sequence ID" value="NZ_JAVRHK010000005.1"/>
</dbReference>
<protein>
    <submittedName>
        <fullName evidence="3">GIY-YIG nuclease family protein</fullName>
    </submittedName>
</protein>
<gene>
    <name evidence="3" type="ORF">RM539_09425</name>
</gene>
<sequence length="105" mass="12636">MKFFFVYIVQCSDDSFYTGVTSNLEKRLYQHNSGYYQNAYTFTRRPVVLKWFEQFTDPYQAFKVEKQLKGWSRRKKIALIEDNWEKLVCYSKNYTEYGKSSQGSS</sequence>
<keyword evidence="4" id="KW-1185">Reference proteome</keyword>
<dbReference type="InterPro" id="IPR050190">
    <property type="entry name" value="UPF0213_domain"/>
</dbReference>
<dbReference type="PANTHER" id="PTHR34477">
    <property type="entry name" value="UPF0213 PROTEIN YHBQ"/>
    <property type="match status" value="1"/>
</dbReference>
<dbReference type="PROSITE" id="PS50164">
    <property type="entry name" value="GIY_YIG"/>
    <property type="match status" value="1"/>
</dbReference>
<evidence type="ECO:0000256" key="1">
    <source>
        <dbReference type="ARBA" id="ARBA00007435"/>
    </source>
</evidence>
<dbReference type="Proteomes" id="UP001262582">
    <property type="component" value="Unassembled WGS sequence"/>
</dbReference>
<comment type="caution">
    <text evidence="3">The sequence shown here is derived from an EMBL/GenBank/DDBJ whole genome shotgun (WGS) entry which is preliminary data.</text>
</comment>
<name>A0ABU3D5I4_9FLAO</name>
<feature type="domain" description="GIY-YIG" evidence="2">
    <location>
        <begin position="2"/>
        <end position="78"/>
    </location>
</feature>
<organism evidence="3 4">
    <name type="scientific">Autumnicola musiva</name>
    <dbReference type="NCBI Taxonomy" id="3075589"/>
    <lineage>
        <taxon>Bacteria</taxon>
        <taxon>Pseudomonadati</taxon>
        <taxon>Bacteroidota</taxon>
        <taxon>Flavobacteriia</taxon>
        <taxon>Flavobacteriales</taxon>
        <taxon>Flavobacteriaceae</taxon>
        <taxon>Autumnicola</taxon>
    </lineage>
</organism>
<accession>A0ABU3D5I4</accession>
<dbReference type="InterPro" id="IPR035901">
    <property type="entry name" value="GIY-YIG_endonuc_sf"/>
</dbReference>
<dbReference type="PANTHER" id="PTHR34477:SF1">
    <property type="entry name" value="UPF0213 PROTEIN YHBQ"/>
    <property type="match status" value="1"/>
</dbReference>
<reference evidence="3 4" key="1">
    <citation type="submission" date="2023-09" db="EMBL/GenBank/DDBJ databases">
        <authorList>
            <person name="Rey-Velasco X."/>
        </authorList>
    </citation>
    <scope>NUCLEOTIDE SEQUENCE [LARGE SCALE GENOMIC DNA]</scope>
    <source>
        <strain evidence="3 4">F117</strain>
    </source>
</reference>
<evidence type="ECO:0000313" key="4">
    <source>
        <dbReference type="Proteomes" id="UP001262582"/>
    </source>
</evidence>
<dbReference type="InterPro" id="IPR000305">
    <property type="entry name" value="GIY-YIG_endonuc"/>
</dbReference>
<dbReference type="CDD" id="cd10456">
    <property type="entry name" value="GIY-YIG_UPF0213"/>
    <property type="match status" value="1"/>
</dbReference>
<comment type="similarity">
    <text evidence="1">Belongs to the UPF0213 family.</text>
</comment>
<evidence type="ECO:0000259" key="2">
    <source>
        <dbReference type="PROSITE" id="PS50164"/>
    </source>
</evidence>
<proteinExistence type="inferred from homology"/>
<dbReference type="SUPFAM" id="SSF82771">
    <property type="entry name" value="GIY-YIG endonuclease"/>
    <property type="match status" value="1"/>
</dbReference>